<accession>A0A8S5UTR7</accession>
<protein>
    <submittedName>
        <fullName evidence="1">Uncharacterized protein</fullName>
    </submittedName>
</protein>
<proteinExistence type="predicted"/>
<evidence type="ECO:0000313" key="1">
    <source>
        <dbReference type="EMBL" id="DAF97853.1"/>
    </source>
</evidence>
<organism evidence="1">
    <name type="scientific">Myoviridae sp. ctYA416</name>
    <dbReference type="NCBI Taxonomy" id="2825125"/>
    <lineage>
        <taxon>Viruses</taxon>
        <taxon>Duplodnaviria</taxon>
        <taxon>Heunggongvirae</taxon>
        <taxon>Uroviricota</taxon>
        <taxon>Caudoviricetes</taxon>
    </lineage>
</organism>
<dbReference type="EMBL" id="BK016136">
    <property type="protein sequence ID" value="DAF97853.1"/>
    <property type="molecule type" value="Genomic_DNA"/>
</dbReference>
<name>A0A8S5UTR7_9CAUD</name>
<sequence length="279" mass="31255">MNFQNQPAQTMSLGEIFDCATHGAKKQKQEAAKEASKIKIEIEPETFESDYKTKMISTSEICELLTERLGEVFKDYVGCRDISYVNSPELGVLLVFDPNLSIHRDNSSKEDNRLVALEKVGEFGKSGDNTELQMIETFNGYSRIKNSTKNGGISEESMGFRLTNEAIEVLLDNLIDFDLKDGKEHKNFRSSFVSYGMSADGTHNQLILTGVTLHNAVKFIFGDKDFDYTITPGAPINNSNFSGHLVEVRQIKKSTTKKLISKYVNRQVVSDGLFRPIGK</sequence>
<reference evidence="1" key="1">
    <citation type="journal article" date="2021" name="Proc. Natl. Acad. Sci. U.S.A.">
        <title>A Catalog of Tens of Thousands of Viruses from Human Metagenomes Reveals Hidden Associations with Chronic Diseases.</title>
        <authorList>
            <person name="Tisza M.J."/>
            <person name="Buck C.B."/>
        </authorList>
    </citation>
    <scope>NUCLEOTIDE SEQUENCE</scope>
    <source>
        <strain evidence="1">CtYA416</strain>
    </source>
</reference>